<comment type="similarity">
    <text evidence="1">Belongs to the glycosyltransferase 1 family.</text>
</comment>
<sequence length="510" mass="56917">MHIGFLNPQGNFDSGNSHITKHPDFGGQLIYVKQVAIAIAQQGHKVDILTRQIIDPEWPEFAEVIDTYPGVDNVRIIRLTAGPKEFLPKELLWPHLVKDWVPNILQFYQQDGGFPDAMTAHYGDGGLCGVLIEEEAGIPFTFTAHSLGAQKIDKLEVTPENVTEIDEQFHFKYRILAERLSMNRSAINITSTRQERFEQYSHRVYGGAVDVDNDDRFAVIPPGADFSIFGAKARSENEEATHEFIQERLARDIAESRRDLPAIVASSRLELKKNILGLVQAFAMSPTLQERANLILLTGGLDDPLREAASDDITEEVLAPIREVVKENDLWGKIGAFGLPDQSQESLAAVYRLMVKRHSVFALTALYEPFGLAPLEAAVAGLPVVATKNGGPSESFQQGNKEYGVLVDPEDPADIARGLERLLCDAKEWEYFAQAGQQRVLKKYTWESTAENYLAFLEQIVSSPDTRPRAELLPIHPYFLNPESETDVSLKELSDLYFGSNQRLLSTPSV</sequence>
<dbReference type="EMBL" id="JACJTU010000040">
    <property type="protein sequence ID" value="MBD2737973.1"/>
    <property type="molecule type" value="Genomic_DNA"/>
</dbReference>
<dbReference type="InterPro" id="IPR000368">
    <property type="entry name" value="Sucrose_synth_GT-B1"/>
</dbReference>
<evidence type="ECO:0000313" key="8">
    <source>
        <dbReference type="EMBL" id="MBD2737973.1"/>
    </source>
</evidence>
<feature type="domain" description="Glycosyl transferase family 1" evidence="6">
    <location>
        <begin position="254"/>
        <end position="439"/>
    </location>
</feature>
<dbReference type="EC" id="2.4.1.14" evidence="2"/>
<evidence type="ECO:0000313" key="9">
    <source>
        <dbReference type="Proteomes" id="UP000637383"/>
    </source>
</evidence>
<dbReference type="Pfam" id="PF00862">
    <property type="entry name" value="GT-B_Sucrose_synth"/>
    <property type="match status" value="1"/>
</dbReference>
<organism evidence="8 9">
    <name type="scientific">Nostoc paludosum FACHB-159</name>
    <dbReference type="NCBI Taxonomy" id="2692908"/>
    <lineage>
        <taxon>Bacteria</taxon>
        <taxon>Bacillati</taxon>
        <taxon>Cyanobacteriota</taxon>
        <taxon>Cyanophyceae</taxon>
        <taxon>Nostocales</taxon>
        <taxon>Nostocaceae</taxon>
        <taxon>Nostoc</taxon>
    </lineage>
</organism>
<evidence type="ECO:0000256" key="5">
    <source>
        <dbReference type="ARBA" id="ARBA00047471"/>
    </source>
</evidence>
<dbReference type="Gene3D" id="3.40.50.2000">
    <property type="entry name" value="Glycogen Phosphorylase B"/>
    <property type="match status" value="2"/>
</dbReference>
<keyword evidence="9" id="KW-1185">Reference proteome</keyword>
<dbReference type="Proteomes" id="UP000637383">
    <property type="component" value="Unassembled WGS sequence"/>
</dbReference>
<dbReference type="RefSeq" id="WP_190958536.1">
    <property type="nucleotide sequence ID" value="NZ_JACJTU010000040.1"/>
</dbReference>
<feature type="domain" description="Sucrose synthase first GT-B" evidence="7">
    <location>
        <begin position="8"/>
        <end position="235"/>
    </location>
</feature>
<evidence type="ECO:0000259" key="7">
    <source>
        <dbReference type="Pfam" id="PF00862"/>
    </source>
</evidence>
<comment type="catalytic activity">
    <reaction evidence="5">
        <text>beta-D-fructose 6-phosphate + UDP-alpha-D-glucose = sucrose 6(F)-phosphate + UDP + H(+)</text>
        <dbReference type="Rhea" id="RHEA:22172"/>
        <dbReference type="ChEBI" id="CHEBI:15378"/>
        <dbReference type="ChEBI" id="CHEBI:57634"/>
        <dbReference type="ChEBI" id="CHEBI:57723"/>
        <dbReference type="ChEBI" id="CHEBI:58223"/>
        <dbReference type="ChEBI" id="CHEBI:58885"/>
        <dbReference type="EC" id="2.4.1.14"/>
    </reaction>
</comment>
<keyword evidence="4" id="KW-0808">Transferase</keyword>
<evidence type="ECO:0000259" key="6">
    <source>
        <dbReference type="Pfam" id="PF00534"/>
    </source>
</evidence>
<evidence type="ECO:0000256" key="2">
    <source>
        <dbReference type="ARBA" id="ARBA00012536"/>
    </source>
</evidence>
<proteinExistence type="inferred from homology"/>
<dbReference type="SUPFAM" id="SSF53756">
    <property type="entry name" value="UDP-Glycosyltransferase/glycogen phosphorylase"/>
    <property type="match status" value="1"/>
</dbReference>
<dbReference type="PANTHER" id="PTHR46039:SF5">
    <property type="entry name" value="SUCROSE-PHOSPHATE SYNTHASE 3-RELATED"/>
    <property type="match status" value="1"/>
</dbReference>
<evidence type="ECO:0000256" key="4">
    <source>
        <dbReference type="ARBA" id="ARBA00022679"/>
    </source>
</evidence>
<dbReference type="Pfam" id="PF00534">
    <property type="entry name" value="Glycos_transf_1"/>
    <property type="match status" value="1"/>
</dbReference>
<comment type="caution">
    <text evidence="8">The sequence shown here is derived from an EMBL/GenBank/DDBJ whole genome shotgun (WGS) entry which is preliminary data.</text>
</comment>
<evidence type="ECO:0000256" key="3">
    <source>
        <dbReference type="ARBA" id="ARBA00022676"/>
    </source>
</evidence>
<gene>
    <name evidence="8" type="ORF">H6H03_29495</name>
</gene>
<keyword evidence="3" id="KW-0328">Glycosyltransferase</keyword>
<dbReference type="InterPro" id="IPR001296">
    <property type="entry name" value="Glyco_trans_1"/>
</dbReference>
<name>A0ABR8KGF8_9NOSO</name>
<dbReference type="InterPro" id="IPR044161">
    <property type="entry name" value="SPS"/>
</dbReference>
<evidence type="ECO:0000256" key="1">
    <source>
        <dbReference type="ARBA" id="ARBA00006530"/>
    </source>
</evidence>
<reference evidence="8 9" key="1">
    <citation type="journal article" date="2020" name="ISME J.">
        <title>Comparative genomics reveals insights into cyanobacterial evolution and habitat adaptation.</title>
        <authorList>
            <person name="Chen M.Y."/>
            <person name="Teng W.K."/>
            <person name="Zhao L."/>
            <person name="Hu C.X."/>
            <person name="Zhou Y.K."/>
            <person name="Han B.P."/>
            <person name="Song L.R."/>
            <person name="Shu W.S."/>
        </authorList>
    </citation>
    <scope>NUCLEOTIDE SEQUENCE [LARGE SCALE GENOMIC DNA]</scope>
    <source>
        <strain evidence="8 9">FACHB-159</strain>
    </source>
</reference>
<dbReference type="PANTHER" id="PTHR46039">
    <property type="entry name" value="SUCROSE-PHOSPHATE SYNTHASE 3-RELATED"/>
    <property type="match status" value="1"/>
</dbReference>
<accession>A0ABR8KGF8</accession>
<protein>
    <recommendedName>
        <fullName evidence="2">sucrose-phosphate synthase</fullName>
        <ecNumber evidence="2">2.4.1.14</ecNumber>
    </recommendedName>
</protein>